<protein>
    <submittedName>
        <fullName evidence="2">Uncharacterized protein</fullName>
    </submittedName>
</protein>
<dbReference type="AlphaFoldDB" id="A0A518HK14"/>
<keyword evidence="1" id="KW-0812">Transmembrane</keyword>
<gene>
    <name evidence="2" type="ORF">Enr13x_09480</name>
</gene>
<reference evidence="2 3" key="1">
    <citation type="submission" date="2019-03" db="EMBL/GenBank/DDBJ databases">
        <title>Deep-cultivation of Planctomycetes and their phenomic and genomic characterization uncovers novel biology.</title>
        <authorList>
            <person name="Wiegand S."/>
            <person name="Jogler M."/>
            <person name="Boedeker C."/>
            <person name="Pinto D."/>
            <person name="Vollmers J."/>
            <person name="Rivas-Marin E."/>
            <person name="Kohn T."/>
            <person name="Peeters S.H."/>
            <person name="Heuer A."/>
            <person name="Rast P."/>
            <person name="Oberbeckmann S."/>
            <person name="Bunk B."/>
            <person name="Jeske O."/>
            <person name="Meyerdierks A."/>
            <person name="Storesund J.E."/>
            <person name="Kallscheuer N."/>
            <person name="Luecker S."/>
            <person name="Lage O.M."/>
            <person name="Pohl T."/>
            <person name="Merkel B.J."/>
            <person name="Hornburger P."/>
            <person name="Mueller R.-W."/>
            <person name="Bruemmer F."/>
            <person name="Labrenz M."/>
            <person name="Spormann A.M."/>
            <person name="Op den Camp H."/>
            <person name="Overmann J."/>
            <person name="Amann R."/>
            <person name="Jetten M.S.M."/>
            <person name="Mascher T."/>
            <person name="Medema M.H."/>
            <person name="Devos D.P."/>
            <person name="Kaster A.-K."/>
            <person name="Ovreas L."/>
            <person name="Rohde M."/>
            <person name="Galperin M.Y."/>
            <person name="Jogler C."/>
        </authorList>
    </citation>
    <scope>NUCLEOTIDE SEQUENCE [LARGE SCALE GENOMIC DNA]</scope>
    <source>
        <strain evidence="2 3">Enr13</strain>
    </source>
</reference>
<accession>A0A518HK14</accession>
<proteinExistence type="predicted"/>
<keyword evidence="1" id="KW-1133">Transmembrane helix</keyword>
<name>A0A518HK14_9BACT</name>
<keyword evidence="1" id="KW-0472">Membrane</keyword>
<sequence>MLTRLIARSDAVAESPVEYNAGTEYEYRDAECEYEYDQGRKPEPSQNQAVHLRAARAVSQVENHSSVPGDGNRSSCDLSQSAILRIRFRTRSLLALIVLAATLFATVRYVDARRRSTCTYQVNALRAAIGKATRVEILAWETNAAHRIVGDTIFFAVDSQPEIQALSDSSLWPAESKFEVLTGPIGWAPRYHFFIHVVNHDGTTHTVLLEDETLQLRNGMVKTRFEHLCDHILETRIERSVDGGDVTIVRDYDKVMKLFTGLPKNGT</sequence>
<evidence type="ECO:0000256" key="1">
    <source>
        <dbReference type="SAM" id="Phobius"/>
    </source>
</evidence>
<keyword evidence="3" id="KW-1185">Reference proteome</keyword>
<evidence type="ECO:0000313" key="3">
    <source>
        <dbReference type="Proteomes" id="UP000319004"/>
    </source>
</evidence>
<evidence type="ECO:0000313" key="2">
    <source>
        <dbReference type="EMBL" id="QDV41110.1"/>
    </source>
</evidence>
<dbReference type="EMBL" id="CP037423">
    <property type="protein sequence ID" value="QDV41110.1"/>
    <property type="molecule type" value="Genomic_DNA"/>
</dbReference>
<dbReference type="KEGG" id="snep:Enr13x_09480"/>
<organism evidence="2 3">
    <name type="scientific">Stieleria neptunia</name>
    <dbReference type="NCBI Taxonomy" id="2527979"/>
    <lineage>
        <taxon>Bacteria</taxon>
        <taxon>Pseudomonadati</taxon>
        <taxon>Planctomycetota</taxon>
        <taxon>Planctomycetia</taxon>
        <taxon>Pirellulales</taxon>
        <taxon>Pirellulaceae</taxon>
        <taxon>Stieleria</taxon>
    </lineage>
</organism>
<dbReference type="Proteomes" id="UP000319004">
    <property type="component" value="Chromosome"/>
</dbReference>
<feature type="transmembrane region" description="Helical" evidence="1">
    <location>
        <begin position="93"/>
        <end position="110"/>
    </location>
</feature>